<dbReference type="InterPro" id="IPR009069">
    <property type="entry name" value="Cys_alpha_HP_mot_SF"/>
</dbReference>
<evidence type="ECO:0008006" key="3">
    <source>
        <dbReference type="Google" id="ProtNLM"/>
    </source>
</evidence>
<dbReference type="EMBL" id="JAEPRB010000192">
    <property type="protein sequence ID" value="KAG2219144.1"/>
    <property type="molecule type" value="Genomic_DNA"/>
</dbReference>
<comment type="caution">
    <text evidence="1">The sequence shown here is derived from an EMBL/GenBank/DDBJ whole genome shotgun (WGS) entry which is preliminary data.</text>
</comment>
<evidence type="ECO:0000313" key="2">
    <source>
        <dbReference type="Proteomes" id="UP000646827"/>
    </source>
</evidence>
<dbReference type="GO" id="GO:0003735">
    <property type="term" value="F:structural constituent of ribosome"/>
    <property type="evidence" value="ECO:0007669"/>
    <property type="project" value="InterPro"/>
</dbReference>
<proteinExistence type="predicted"/>
<protein>
    <recommendedName>
        <fullName evidence="3">37S ribosomal protein mrp10, mitochondrial</fullName>
    </recommendedName>
</protein>
<dbReference type="PANTHER" id="PTHR28066:SF1">
    <property type="entry name" value="SMALL RIBOSOMAL SUBUNIT PROTEIN MS37"/>
    <property type="match status" value="1"/>
</dbReference>
<reference evidence="1 2" key="1">
    <citation type="submission" date="2020-12" db="EMBL/GenBank/DDBJ databases">
        <title>Metabolic potential, ecology and presence of endohyphal bacteria is reflected in genomic diversity of Mucoromycotina.</title>
        <authorList>
            <person name="Muszewska A."/>
            <person name="Okrasinska A."/>
            <person name="Steczkiewicz K."/>
            <person name="Drgas O."/>
            <person name="Orlowska M."/>
            <person name="Perlinska-Lenart U."/>
            <person name="Aleksandrzak-Piekarczyk T."/>
            <person name="Szatraj K."/>
            <person name="Zielenkiewicz U."/>
            <person name="Pilsyk S."/>
            <person name="Malc E."/>
            <person name="Mieczkowski P."/>
            <person name="Kruszewska J.S."/>
            <person name="Biernat P."/>
            <person name="Pawlowska J."/>
        </authorList>
    </citation>
    <scope>NUCLEOTIDE SEQUENCE [LARGE SCALE GENOMIC DNA]</scope>
    <source>
        <strain evidence="1 2">CBS 142.35</strain>
    </source>
</reference>
<accession>A0A8H7VLM2</accession>
<dbReference type="GO" id="GO:0005763">
    <property type="term" value="C:mitochondrial small ribosomal subunit"/>
    <property type="evidence" value="ECO:0007669"/>
    <property type="project" value="TreeGrafter"/>
</dbReference>
<name>A0A8H7VLM2_9FUNG</name>
<organism evidence="1 2">
    <name type="scientific">Circinella minor</name>
    <dbReference type="NCBI Taxonomy" id="1195481"/>
    <lineage>
        <taxon>Eukaryota</taxon>
        <taxon>Fungi</taxon>
        <taxon>Fungi incertae sedis</taxon>
        <taxon>Mucoromycota</taxon>
        <taxon>Mucoromycotina</taxon>
        <taxon>Mucoromycetes</taxon>
        <taxon>Mucorales</taxon>
        <taxon>Lichtheimiaceae</taxon>
        <taxon>Circinella</taxon>
    </lineage>
</organism>
<dbReference type="GO" id="GO:0032543">
    <property type="term" value="P:mitochondrial translation"/>
    <property type="evidence" value="ECO:0007669"/>
    <property type="project" value="InterPro"/>
</dbReference>
<sequence length="75" mass="8544">MKLKQLKVRPKKILESSPCVVEMGALFECWATSGIDDKRCQTVAKSLQECMAKPGRKTKQQNTINYHLARLSKHL</sequence>
<dbReference type="InterPro" id="IPR017264">
    <property type="entry name" value="Ribosomal_mS37_fun"/>
</dbReference>
<dbReference type="SUPFAM" id="SSF47072">
    <property type="entry name" value="Cysteine alpha-hairpin motif"/>
    <property type="match status" value="1"/>
</dbReference>
<dbReference type="Proteomes" id="UP000646827">
    <property type="component" value="Unassembled WGS sequence"/>
</dbReference>
<dbReference type="OrthoDB" id="2210at2759"/>
<dbReference type="PANTHER" id="PTHR28066">
    <property type="entry name" value="37S RIBOSOMAL PROTEIN MRP10, MITOCHONDRIAL"/>
    <property type="match status" value="1"/>
</dbReference>
<dbReference type="AlphaFoldDB" id="A0A8H7VLM2"/>
<keyword evidence="2" id="KW-1185">Reference proteome</keyword>
<evidence type="ECO:0000313" key="1">
    <source>
        <dbReference type="EMBL" id="KAG2219144.1"/>
    </source>
</evidence>
<gene>
    <name evidence="1" type="ORF">INT45_002335</name>
</gene>